<evidence type="ECO:0000256" key="3">
    <source>
        <dbReference type="ARBA" id="ARBA00022827"/>
    </source>
</evidence>
<keyword evidence="4" id="KW-0560">Oxidoreductase</keyword>
<dbReference type="Pfam" id="PF01266">
    <property type="entry name" value="DAO"/>
    <property type="match status" value="1"/>
</dbReference>
<dbReference type="Gene3D" id="3.50.50.60">
    <property type="entry name" value="FAD/NAD(P)-binding domain"/>
    <property type="match status" value="1"/>
</dbReference>
<evidence type="ECO:0000256" key="1">
    <source>
        <dbReference type="ARBA" id="ARBA00001974"/>
    </source>
</evidence>
<organism evidence="6 7">
    <name type="scientific">Brochothrix campestris FSL F6-1037</name>
    <dbReference type="NCBI Taxonomy" id="1265861"/>
    <lineage>
        <taxon>Bacteria</taxon>
        <taxon>Bacillati</taxon>
        <taxon>Bacillota</taxon>
        <taxon>Bacilli</taxon>
        <taxon>Bacillales</taxon>
        <taxon>Listeriaceae</taxon>
        <taxon>Brochothrix</taxon>
    </lineage>
</organism>
<protein>
    <submittedName>
        <fullName evidence="6">N-methyltryptophan oxidase</fullName>
    </submittedName>
</protein>
<dbReference type="InterPro" id="IPR036188">
    <property type="entry name" value="FAD/NAD-bd_sf"/>
</dbReference>
<sequence>MHYQHIVIGAGSMGMAAGYFLANQGKEVLMLDAFNPPHEQGSHHGGTRLIRYAYGEGVEYVPFAIRASELWQTLQAETPREIFKQTGVLNVGRSDGVFVRNVCESAKTFELPLAVLTAAEVNEKWPGLTLPADLLGCFEPTSGILLVEECIAAYREAALKAGAELRLNSRVIRINPQQGNEPVTIETADGAVFTADAVIVSVGAWAGELLQQLDLKLPVTPIRKTFAWYEATNDLYDEQSFPGFAFDLGDSAYYGFPSVAGAGLKLGRHDGGLPINPDEPKQAFGTVKGDEEELTEFLRRFMPQVGALKEGKTCMYTMTPDEDFVIDLHPTYRNIAIAAGFSGHGFKFASAVGEIVSDLVTRGETTLDISPFSLDRFQ</sequence>
<dbReference type="SUPFAM" id="SSF51905">
    <property type="entry name" value="FAD/NAD(P)-binding domain"/>
    <property type="match status" value="1"/>
</dbReference>
<dbReference type="EMBL" id="AODH01000016">
    <property type="protein sequence ID" value="EUJ40664.1"/>
    <property type="molecule type" value="Genomic_DNA"/>
</dbReference>
<accession>W7CM83</accession>
<keyword evidence="2" id="KW-0285">Flavoprotein</keyword>
<dbReference type="AlphaFoldDB" id="W7CM83"/>
<dbReference type="Gene3D" id="3.30.9.10">
    <property type="entry name" value="D-Amino Acid Oxidase, subunit A, domain 2"/>
    <property type="match status" value="1"/>
</dbReference>
<evidence type="ECO:0000313" key="6">
    <source>
        <dbReference type="EMBL" id="EUJ40664.1"/>
    </source>
</evidence>
<evidence type="ECO:0000256" key="2">
    <source>
        <dbReference type="ARBA" id="ARBA00022630"/>
    </source>
</evidence>
<feature type="domain" description="FAD dependent oxidoreductase" evidence="5">
    <location>
        <begin position="6"/>
        <end position="359"/>
    </location>
</feature>
<keyword evidence="3" id="KW-0274">FAD</keyword>
<dbReference type="GO" id="GO:0008115">
    <property type="term" value="F:sarcosine oxidase activity"/>
    <property type="evidence" value="ECO:0007669"/>
    <property type="project" value="TreeGrafter"/>
</dbReference>
<reference evidence="6 7" key="1">
    <citation type="submission" date="2012-12" db="EMBL/GenBank/DDBJ databases">
        <title>Novel taxa of Listeriaceae from agricultural environments in the United States.</title>
        <authorList>
            <person name="den Bakker H.C."/>
            <person name="Allred A."/>
            <person name="Warchocki S."/>
            <person name="Wright E.M."/>
            <person name="Burrell A."/>
            <person name="Nightingale K.K."/>
            <person name="Kephart D."/>
            <person name="Wiedmann M."/>
        </authorList>
    </citation>
    <scope>NUCLEOTIDE SEQUENCE [LARGE SCALE GENOMIC DNA]</scope>
    <source>
        <strain evidence="6 7">FSL F6-1037</strain>
    </source>
</reference>
<dbReference type="GO" id="GO:0005829">
    <property type="term" value="C:cytosol"/>
    <property type="evidence" value="ECO:0007669"/>
    <property type="project" value="TreeGrafter"/>
</dbReference>
<dbReference type="STRING" id="1265861.BCAMP_04702"/>
<dbReference type="NCBIfam" id="NF008425">
    <property type="entry name" value="PRK11259.1"/>
    <property type="match status" value="1"/>
</dbReference>
<name>W7CM83_9LIST</name>
<evidence type="ECO:0000256" key="4">
    <source>
        <dbReference type="ARBA" id="ARBA00023002"/>
    </source>
</evidence>
<keyword evidence="7" id="KW-1185">Reference proteome</keyword>
<evidence type="ECO:0000259" key="5">
    <source>
        <dbReference type="Pfam" id="PF01266"/>
    </source>
</evidence>
<evidence type="ECO:0000313" key="7">
    <source>
        <dbReference type="Proteomes" id="UP000019243"/>
    </source>
</evidence>
<gene>
    <name evidence="6" type="primary">solA</name>
    <name evidence="6" type="ORF">BCAMP_04702</name>
</gene>
<dbReference type="PANTHER" id="PTHR10961">
    <property type="entry name" value="PEROXISOMAL SARCOSINE OXIDASE"/>
    <property type="match status" value="1"/>
</dbReference>
<comment type="cofactor">
    <cofactor evidence="1">
        <name>FAD</name>
        <dbReference type="ChEBI" id="CHEBI:57692"/>
    </cofactor>
</comment>
<dbReference type="InterPro" id="IPR045170">
    <property type="entry name" value="MTOX"/>
</dbReference>
<proteinExistence type="predicted"/>
<dbReference type="Proteomes" id="UP000019243">
    <property type="component" value="Unassembled WGS sequence"/>
</dbReference>
<dbReference type="InterPro" id="IPR006076">
    <property type="entry name" value="FAD-dep_OxRdtase"/>
</dbReference>
<dbReference type="GO" id="GO:0050660">
    <property type="term" value="F:flavin adenine dinucleotide binding"/>
    <property type="evidence" value="ECO:0007669"/>
    <property type="project" value="InterPro"/>
</dbReference>
<dbReference type="SUPFAM" id="SSF54373">
    <property type="entry name" value="FAD-linked reductases, C-terminal domain"/>
    <property type="match status" value="1"/>
</dbReference>
<dbReference type="PANTHER" id="PTHR10961:SF7">
    <property type="entry name" value="FAD DEPENDENT OXIDOREDUCTASE DOMAIN-CONTAINING PROTEIN"/>
    <property type="match status" value="1"/>
</dbReference>
<dbReference type="PATRIC" id="fig|1265861.3.peg.925"/>
<dbReference type="OrthoDB" id="9794226at2"/>
<dbReference type="RefSeq" id="WP_035313959.1">
    <property type="nucleotide sequence ID" value="NZ_AODH01000016.1"/>
</dbReference>
<comment type="caution">
    <text evidence="6">The sequence shown here is derived from an EMBL/GenBank/DDBJ whole genome shotgun (WGS) entry which is preliminary data.</text>
</comment>